<name>A0A5C3PAS9_9APHY</name>
<protein>
    <recommendedName>
        <fullName evidence="3">DDE Tnp4 domain-containing protein</fullName>
    </recommendedName>
</protein>
<evidence type="ECO:0000256" key="2">
    <source>
        <dbReference type="ARBA" id="ARBA00022723"/>
    </source>
</evidence>
<dbReference type="Proteomes" id="UP000308197">
    <property type="component" value="Unassembled WGS sequence"/>
</dbReference>
<keyword evidence="2" id="KW-0479">Metal-binding</keyword>
<sequence length="421" mass="47628">MDDEGAEDEDEEDEILAGIVLGGMVASREMRNEARRRRYLVRRELLPNASGDTPWQRLYASQSDRAFITTMGFDVATFDFLIDNGFASRWDAHPIHRVDVDGAGKPRLGRRSLDAEGALGLVLHWLSSSMRETSLQQIFAVTPATANRYLRTAVTVLLETVNRMPEAAISWPTSVLEFQALSDLITGLQPLLTGAFGAVDGLRVPVQVSSDEEIENATYSGWHHDHFINNVLTFSPEGVLIHAVLNAPGSWHDAKVAHDLYDLLLDGATPPGFYLVADTAFPRSTPAIRARIRTAVKSSDKLPTDPAERRKVAAVSRQLLSYRQSAEWGMRQLQGAFGRMRVPLPIDKADMRYSLLLLIMRMHQIRVRKVGISEIRNVYVPIWQEGDEMLELWSEWERMVFREVRRRDRVSKFHHISTEVE</sequence>
<feature type="domain" description="DDE Tnp4" evidence="3">
    <location>
        <begin position="199"/>
        <end position="352"/>
    </location>
</feature>
<evidence type="ECO:0000313" key="4">
    <source>
        <dbReference type="EMBL" id="TFK86361.1"/>
    </source>
</evidence>
<evidence type="ECO:0000256" key="1">
    <source>
        <dbReference type="ARBA" id="ARBA00001968"/>
    </source>
</evidence>
<dbReference type="InParanoid" id="A0A5C3PAS9"/>
<dbReference type="Pfam" id="PF13359">
    <property type="entry name" value="DDE_Tnp_4"/>
    <property type="match status" value="1"/>
</dbReference>
<dbReference type="PANTHER" id="PTHR48471">
    <property type="entry name" value="DDE TNP4 DOMAIN-CONTAINING PROTEIN"/>
    <property type="match status" value="1"/>
</dbReference>
<proteinExistence type="predicted"/>
<organism evidence="4 5">
    <name type="scientific">Polyporus arcularius HHB13444</name>
    <dbReference type="NCBI Taxonomy" id="1314778"/>
    <lineage>
        <taxon>Eukaryota</taxon>
        <taxon>Fungi</taxon>
        <taxon>Dikarya</taxon>
        <taxon>Basidiomycota</taxon>
        <taxon>Agaricomycotina</taxon>
        <taxon>Agaricomycetes</taxon>
        <taxon>Polyporales</taxon>
        <taxon>Polyporaceae</taxon>
        <taxon>Polyporus</taxon>
    </lineage>
</organism>
<dbReference type="GO" id="GO:0046872">
    <property type="term" value="F:metal ion binding"/>
    <property type="evidence" value="ECO:0007669"/>
    <property type="project" value="UniProtKB-KW"/>
</dbReference>
<keyword evidence="5" id="KW-1185">Reference proteome</keyword>
<accession>A0A5C3PAS9</accession>
<evidence type="ECO:0000313" key="5">
    <source>
        <dbReference type="Proteomes" id="UP000308197"/>
    </source>
</evidence>
<dbReference type="EMBL" id="ML211203">
    <property type="protein sequence ID" value="TFK86361.1"/>
    <property type="molecule type" value="Genomic_DNA"/>
</dbReference>
<dbReference type="InterPro" id="IPR027806">
    <property type="entry name" value="HARBI1_dom"/>
</dbReference>
<dbReference type="AlphaFoldDB" id="A0A5C3PAS9"/>
<reference evidence="4 5" key="1">
    <citation type="journal article" date="2019" name="Nat. Ecol. Evol.">
        <title>Megaphylogeny resolves global patterns of mushroom evolution.</title>
        <authorList>
            <person name="Varga T."/>
            <person name="Krizsan K."/>
            <person name="Foldi C."/>
            <person name="Dima B."/>
            <person name="Sanchez-Garcia M."/>
            <person name="Sanchez-Ramirez S."/>
            <person name="Szollosi G.J."/>
            <person name="Szarkandi J.G."/>
            <person name="Papp V."/>
            <person name="Albert L."/>
            <person name="Andreopoulos W."/>
            <person name="Angelini C."/>
            <person name="Antonin V."/>
            <person name="Barry K.W."/>
            <person name="Bougher N.L."/>
            <person name="Buchanan P."/>
            <person name="Buyck B."/>
            <person name="Bense V."/>
            <person name="Catcheside P."/>
            <person name="Chovatia M."/>
            <person name="Cooper J."/>
            <person name="Damon W."/>
            <person name="Desjardin D."/>
            <person name="Finy P."/>
            <person name="Geml J."/>
            <person name="Haridas S."/>
            <person name="Hughes K."/>
            <person name="Justo A."/>
            <person name="Karasinski D."/>
            <person name="Kautmanova I."/>
            <person name="Kiss B."/>
            <person name="Kocsube S."/>
            <person name="Kotiranta H."/>
            <person name="LaButti K.M."/>
            <person name="Lechner B.E."/>
            <person name="Liimatainen K."/>
            <person name="Lipzen A."/>
            <person name="Lukacs Z."/>
            <person name="Mihaltcheva S."/>
            <person name="Morgado L.N."/>
            <person name="Niskanen T."/>
            <person name="Noordeloos M.E."/>
            <person name="Ohm R.A."/>
            <person name="Ortiz-Santana B."/>
            <person name="Ovrebo C."/>
            <person name="Racz N."/>
            <person name="Riley R."/>
            <person name="Savchenko A."/>
            <person name="Shiryaev A."/>
            <person name="Soop K."/>
            <person name="Spirin V."/>
            <person name="Szebenyi C."/>
            <person name="Tomsovsky M."/>
            <person name="Tulloss R.E."/>
            <person name="Uehling J."/>
            <person name="Grigoriev I.V."/>
            <person name="Vagvolgyi C."/>
            <person name="Papp T."/>
            <person name="Martin F.M."/>
            <person name="Miettinen O."/>
            <person name="Hibbett D.S."/>
            <person name="Nagy L.G."/>
        </authorList>
    </citation>
    <scope>NUCLEOTIDE SEQUENCE [LARGE SCALE GENOMIC DNA]</scope>
    <source>
        <strain evidence="4 5">HHB13444</strain>
    </source>
</reference>
<dbReference type="PANTHER" id="PTHR48471:SF1">
    <property type="entry name" value="DDE TNP4 DOMAIN-CONTAINING PROTEIN"/>
    <property type="match status" value="1"/>
</dbReference>
<evidence type="ECO:0000259" key="3">
    <source>
        <dbReference type="Pfam" id="PF13359"/>
    </source>
</evidence>
<comment type="cofactor">
    <cofactor evidence="1">
        <name>a divalent metal cation</name>
        <dbReference type="ChEBI" id="CHEBI:60240"/>
    </cofactor>
</comment>
<gene>
    <name evidence="4" type="ORF">K466DRAFT_576433</name>
</gene>